<keyword evidence="1" id="KW-0479">Metal-binding</keyword>
<dbReference type="CDD" id="cd07385">
    <property type="entry name" value="MPP_YkuE_C"/>
    <property type="match status" value="1"/>
</dbReference>
<dbReference type="Pfam" id="PF00149">
    <property type="entry name" value="Metallophos"/>
    <property type="match status" value="1"/>
</dbReference>
<protein>
    <submittedName>
        <fullName evidence="5">MPP superfamily phosphohydrolase</fullName>
    </submittedName>
</protein>
<keyword evidence="6" id="KW-1185">Reference proteome</keyword>
<comment type="caution">
    <text evidence="5">The sequence shown here is derived from an EMBL/GenBank/DDBJ whole genome shotgun (WGS) entry which is preliminary data.</text>
</comment>
<feature type="transmembrane region" description="Helical" evidence="3">
    <location>
        <begin position="12"/>
        <end position="30"/>
    </location>
</feature>
<reference evidence="5 6" key="1">
    <citation type="submission" date="2023-07" db="EMBL/GenBank/DDBJ databases">
        <title>Sorghum-associated microbial communities from plants grown in Nebraska, USA.</title>
        <authorList>
            <person name="Schachtman D."/>
        </authorList>
    </citation>
    <scope>NUCLEOTIDE SEQUENCE [LARGE SCALE GENOMIC DNA]</scope>
    <source>
        <strain evidence="5 6">CC482</strain>
    </source>
</reference>
<dbReference type="InterPro" id="IPR051158">
    <property type="entry name" value="Metallophosphoesterase_sf"/>
</dbReference>
<gene>
    <name evidence="5" type="ORF">J2T15_003382</name>
</gene>
<keyword evidence="3" id="KW-0812">Transmembrane</keyword>
<dbReference type="InterPro" id="IPR004843">
    <property type="entry name" value="Calcineurin-like_PHP"/>
</dbReference>
<dbReference type="EMBL" id="JAUSSU010000006">
    <property type="protein sequence ID" value="MDQ0113939.1"/>
    <property type="molecule type" value="Genomic_DNA"/>
</dbReference>
<dbReference type="InterPro" id="IPR029052">
    <property type="entry name" value="Metallo-depent_PP-like"/>
</dbReference>
<keyword evidence="2" id="KW-0378">Hydrolase</keyword>
<evidence type="ECO:0000256" key="1">
    <source>
        <dbReference type="ARBA" id="ARBA00022723"/>
    </source>
</evidence>
<evidence type="ECO:0000313" key="5">
    <source>
        <dbReference type="EMBL" id="MDQ0113939.1"/>
    </source>
</evidence>
<name>A0ABT9U675_PAEHA</name>
<sequence length="292" mass="33014">MRLARLRMTKKRGLIVVIVIIALAISFFYFENNAITTSTLRMQSDKLPSGFDRYRIVQLSDLHSKMFGDNQRRLVRKVSKLKPDLIVVTGDLVDARRYNAENSLTAMREMLKLAPVYFVTGNHERRSGRYDQLEEGLIELGVHVMRNAGETIKLGDGSFRLIGIDDPAFYGYMGSQGADERIRKALDSIDEEANNKKEGSFTVLLSHRPELFDVYTYNHIDLTFSGHAHGGQIRLPFLGGLIAPNQGYFPRYDAGKFESGSSTMVVSRGLGNSLFPLRVFNRPEVIMVELTR</sequence>
<evidence type="ECO:0000259" key="4">
    <source>
        <dbReference type="Pfam" id="PF00149"/>
    </source>
</evidence>
<proteinExistence type="predicted"/>
<keyword evidence="3" id="KW-0472">Membrane</keyword>
<accession>A0ABT9U675</accession>
<keyword evidence="3" id="KW-1133">Transmembrane helix</keyword>
<evidence type="ECO:0000256" key="2">
    <source>
        <dbReference type="ARBA" id="ARBA00022801"/>
    </source>
</evidence>
<feature type="domain" description="Calcineurin-like phosphoesterase" evidence="4">
    <location>
        <begin position="55"/>
        <end position="230"/>
    </location>
</feature>
<organism evidence="5 6">
    <name type="scientific">Paenibacillus harenae</name>
    <dbReference type="NCBI Taxonomy" id="306543"/>
    <lineage>
        <taxon>Bacteria</taxon>
        <taxon>Bacillati</taxon>
        <taxon>Bacillota</taxon>
        <taxon>Bacilli</taxon>
        <taxon>Bacillales</taxon>
        <taxon>Paenibacillaceae</taxon>
        <taxon>Paenibacillus</taxon>
    </lineage>
</organism>
<dbReference type="SUPFAM" id="SSF56300">
    <property type="entry name" value="Metallo-dependent phosphatases"/>
    <property type="match status" value="1"/>
</dbReference>
<dbReference type="Proteomes" id="UP001229346">
    <property type="component" value="Unassembled WGS sequence"/>
</dbReference>
<evidence type="ECO:0000256" key="3">
    <source>
        <dbReference type="SAM" id="Phobius"/>
    </source>
</evidence>
<dbReference type="PANTHER" id="PTHR31302">
    <property type="entry name" value="TRANSMEMBRANE PROTEIN WITH METALLOPHOSPHOESTERASE DOMAIN-RELATED"/>
    <property type="match status" value="1"/>
</dbReference>
<evidence type="ECO:0000313" key="6">
    <source>
        <dbReference type="Proteomes" id="UP001229346"/>
    </source>
</evidence>
<dbReference type="Gene3D" id="3.60.21.10">
    <property type="match status" value="1"/>
</dbReference>
<dbReference type="PANTHER" id="PTHR31302:SF31">
    <property type="entry name" value="PHOSPHODIESTERASE YAEI"/>
    <property type="match status" value="1"/>
</dbReference>